<reference evidence="4 5" key="1">
    <citation type="submission" date="2020-04" db="EMBL/GenBank/DDBJ databases">
        <authorList>
            <person name="De Canck E."/>
        </authorList>
    </citation>
    <scope>NUCLEOTIDE SEQUENCE [LARGE SCALE GENOMIC DNA]</scope>
    <source>
        <strain evidence="4 5">LMG 29542</strain>
    </source>
</reference>
<accession>A0A6J5FBV4</accession>
<dbReference type="EMBL" id="CADIKH010000209">
    <property type="protein sequence ID" value="CAB3774947.1"/>
    <property type="molecule type" value="Genomic_DNA"/>
</dbReference>
<evidence type="ECO:0000313" key="5">
    <source>
        <dbReference type="Proteomes" id="UP000494363"/>
    </source>
</evidence>
<evidence type="ECO:0000256" key="3">
    <source>
        <dbReference type="SAM" id="Phobius"/>
    </source>
</evidence>
<proteinExistence type="predicted"/>
<dbReference type="AlphaFoldDB" id="A0A6J5FBV4"/>
<feature type="transmembrane region" description="Helical" evidence="3">
    <location>
        <begin position="324"/>
        <end position="346"/>
    </location>
</feature>
<keyword evidence="3" id="KW-0472">Membrane</keyword>
<keyword evidence="3" id="KW-0812">Transmembrane</keyword>
<feature type="coiled-coil region" evidence="1">
    <location>
        <begin position="248"/>
        <end position="308"/>
    </location>
</feature>
<gene>
    <name evidence="4" type="ORF">LMG29542_08329</name>
</gene>
<evidence type="ECO:0000313" key="4">
    <source>
        <dbReference type="EMBL" id="CAB3774947.1"/>
    </source>
</evidence>
<keyword evidence="3" id="KW-1133">Transmembrane helix</keyword>
<organism evidence="4 5">
    <name type="scientific">Paraburkholderia humisilvae</name>
    <dbReference type="NCBI Taxonomy" id="627669"/>
    <lineage>
        <taxon>Bacteria</taxon>
        <taxon>Pseudomonadati</taxon>
        <taxon>Pseudomonadota</taxon>
        <taxon>Betaproteobacteria</taxon>
        <taxon>Burkholderiales</taxon>
        <taxon>Burkholderiaceae</taxon>
        <taxon>Paraburkholderia</taxon>
    </lineage>
</organism>
<keyword evidence="1" id="KW-0175">Coiled coil</keyword>
<feature type="compositionally biased region" description="Polar residues" evidence="2">
    <location>
        <begin position="373"/>
        <end position="388"/>
    </location>
</feature>
<dbReference type="Proteomes" id="UP000494363">
    <property type="component" value="Unassembled WGS sequence"/>
</dbReference>
<evidence type="ECO:0000256" key="1">
    <source>
        <dbReference type="SAM" id="Coils"/>
    </source>
</evidence>
<sequence>MSDEIPVPDRFSKAKLLEALAVEPVFEFLSRGLGTIHVTAMRVNTLEKIVFEFEKSDADDNSRLRRLLREIGQTENGDGILEAISKDRAAEVTDDELLDFARHLLVSEEWATQEEAAQEADPKGRVVAEIRKQMEQAGSAYKTVMDSLGSSISAITRSSILDSSLIADRVRADAFASSKVIKSLQEEHSRIAGIGKSMGNLFKPHPAFSAVDEQVRRLRATFPHSPEPVETPSIPPLANFVNPAIESARSTAKSAANLEEAFERLEQRANDSAVVIVGIHDIIRNTTLDMAKNALESAASTKQALDQAAASIAIGAQSLKWAKYALIASVVIGLIGLALSGASVWYTVHPVAPPSPAIETSARATESTKHAPASTQELPAQIRNALSK</sequence>
<evidence type="ECO:0000256" key="2">
    <source>
        <dbReference type="SAM" id="MobiDB-lite"/>
    </source>
</evidence>
<feature type="region of interest" description="Disordered" evidence="2">
    <location>
        <begin position="357"/>
        <end position="388"/>
    </location>
</feature>
<name>A0A6J5FBV4_9BURK</name>
<protein>
    <submittedName>
        <fullName evidence="4">Uncharacterized protein</fullName>
    </submittedName>
</protein>
<keyword evidence="5" id="KW-1185">Reference proteome</keyword>